<protein>
    <submittedName>
        <fullName evidence="1">Uncharacterized protein</fullName>
    </submittedName>
</protein>
<dbReference type="EMBL" id="RZTZ01000004">
    <property type="protein sequence ID" value="RVT62632.1"/>
    <property type="molecule type" value="Genomic_DNA"/>
</dbReference>
<keyword evidence="2" id="KW-1185">Reference proteome</keyword>
<sequence length="70" mass="7954">MHPSIIAGLNGAIYKKFSNSNLLAWNQKLMGLSPYHYMIAGHQFNILPRPPGEQMNFPYLGPNVPPTFRR</sequence>
<proteinExistence type="predicted"/>
<accession>A0A437KB05</accession>
<organism evidence="1 2">
    <name type="scientific">Niallia taxi</name>
    <dbReference type="NCBI Taxonomy" id="2499688"/>
    <lineage>
        <taxon>Bacteria</taxon>
        <taxon>Bacillati</taxon>
        <taxon>Bacillota</taxon>
        <taxon>Bacilli</taxon>
        <taxon>Bacillales</taxon>
        <taxon>Bacillaceae</taxon>
        <taxon>Niallia</taxon>
    </lineage>
</organism>
<reference evidence="1 2" key="1">
    <citation type="submission" date="2019-01" db="EMBL/GenBank/DDBJ databases">
        <title>Bacillus sp. M5HDSG1-1, whole genome shotgun sequence.</title>
        <authorList>
            <person name="Tuo L."/>
        </authorList>
    </citation>
    <scope>NUCLEOTIDE SEQUENCE [LARGE SCALE GENOMIC DNA]</scope>
    <source>
        <strain evidence="1 2">M5HDSG1-1</strain>
    </source>
</reference>
<gene>
    <name evidence="1" type="ORF">EM808_12730</name>
</gene>
<dbReference type="Proteomes" id="UP000288024">
    <property type="component" value="Unassembled WGS sequence"/>
</dbReference>
<evidence type="ECO:0000313" key="1">
    <source>
        <dbReference type="EMBL" id="RVT62632.1"/>
    </source>
</evidence>
<dbReference type="AlphaFoldDB" id="A0A437KB05"/>
<name>A0A437KB05_9BACI</name>
<dbReference type="RefSeq" id="WP_127738583.1">
    <property type="nucleotide sequence ID" value="NZ_RZTZ01000004.1"/>
</dbReference>
<comment type="caution">
    <text evidence="1">The sequence shown here is derived from an EMBL/GenBank/DDBJ whole genome shotgun (WGS) entry which is preliminary data.</text>
</comment>
<evidence type="ECO:0000313" key="2">
    <source>
        <dbReference type="Proteomes" id="UP000288024"/>
    </source>
</evidence>